<evidence type="ECO:0000313" key="3">
    <source>
        <dbReference type="Proteomes" id="UP000815677"/>
    </source>
</evidence>
<gene>
    <name evidence="2" type="ORF">MCHLO_14919</name>
</gene>
<organism evidence="2 3">
    <name type="scientific">Mycena chlorophos</name>
    <name type="common">Agaric fungus</name>
    <name type="synonym">Agaricus chlorophos</name>
    <dbReference type="NCBI Taxonomy" id="658473"/>
    <lineage>
        <taxon>Eukaryota</taxon>
        <taxon>Fungi</taxon>
        <taxon>Dikarya</taxon>
        <taxon>Basidiomycota</taxon>
        <taxon>Agaricomycotina</taxon>
        <taxon>Agaricomycetes</taxon>
        <taxon>Agaricomycetidae</taxon>
        <taxon>Agaricales</taxon>
        <taxon>Marasmiineae</taxon>
        <taxon>Mycenaceae</taxon>
        <taxon>Mycena</taxon>
    </lineage>
</organism>
<reference evidence="2" key="1">
    <citation type="submission" date="2014-09" db="EMBL/GenBank/DDBJ databases">
        <title>Genome sequence of the luminous mushroom Mycena chlorophos for searching fungal bioluminescence genes.</title>
        <authorList>
            <person name="Tanaka Y."/>
            <person name="Kasuga D."/>
            <person name="Oba Y."/>
            <person name="Hase S."/>
            <person name="Sato K."/>
            <person name="Oba Y."/>
            <person name="Sakakibara Y."/>
        </authorList>
    </citation>
    <scope>NUCLEOTIDE SEQUENCE</scope>
</reference>
<evidence type="ECO:0000256" key="1">
    <source>
        <dbReference type="SAM" id="MobiDB-lite"/>
    </source>
</evidence>
<feature type="compositionally biased region" description="Basic residues" evidence="1">
    <location>
        <begin position="21"/>
        <end position="34"/>
    </location>
</feature>
<feature type="compositionally biased region" description="Basic residues" evidence="1">
    <location>
        <begin position="47"/>
        <end position="58"/>
    </location>
</feature>
<sequence length="131" mass="14964">MFQAASTSSQSQPQSGTNPGRKARRKRAKQRNKQRQQAQDSAQRASAQRRNRGGRPRRSQAGPSTYSEPRRSYAEYQDIDEFYDELADRDPGLCGFSESDAWELMCQGVKPWDDDAHDVLAALHDDNFSYY</sequence>
<feature type="compositionally biased region" description="Low complexity" evidence="1">
    <location>
        <begin position="1"/>
        <end position="20"/>
    </location>
</feature>
<keyword evidence="3" id="KW-1185">Reference proteome</keyword>
<feature type="region of interest" description="Disordered" evidence="1">
    <location>
        <begin position="1"/>
        <end position="73"/>
    </location>
</feature>
<accession>A0ABQ0M5G3</accession>
<proteinExistence type="predicted"/>
<evidence type="ECO:0000313" key="2">
    <source>
        <dbReference type="EMBL" id="GAT58493.1"/>
    </source>
</evidence>
<name>A0ABQ0M5G3_MYCCL</name>
<dbReference type="EMBL" id="DF849702">
    <property type="protein sequence ID" value="GAT58493.1"/>
    <property type="molecule type" value="Genomic_DNA"/>
</dbReference>
<feature type="compositionally biased region" description="Low complexity" evidence="1">
    <location>
        <begin position="35"/>
        <end position="46"/>
    </location>
</feature>
<dbReference type="Proteomes" id="UP000815677">
    <property type="component" value="Unassembled WGS sequence"/>
</dbReference>
<protein>
    <submittedName>
        <fullName evidence="2">Uncharacterized protein</fullName>
    </submittedName>
</protein>